<organism evidence="1 2">
    <name type="scientific">Myotis davidii</name>
    <name type="common">David's myotis</name>
    <dbReference type="NCBI Taxonomy" id="225400"/>
    <lineage>
        <taxon>Eukaryota</taxon>
        <taxon>Metazoa</taxon>
        <taxon>Chordata</taxon>
        <taxon>Craniata</taxon>
        <taxon>Vertebrata</taxon>
        <taxon>Euteleostomi</taxon>
        <taxon>Mammalia</taxon>
        <taxon>Eutheria</taxon>
        <taxon>Laurasiatheria</taxon>
        <taxon>Chiroptera</taxon>
        <taxon>Yangochiroptera</taxon>
        <taxon>Vespertilionidae</taxon>
        <taxon>Myotis</taxon>
    </lineage>
</organism>
<name>L5LNQ9_MYODS</name>
<accession>L5LNQ9</accession>
<evidence type="ECO:0000313" key="1">
    <source>
        <dbReference type="EMBL" id="ELK28069.1"/>
    </source>
</evidence>
<protein>
    <submittedName>
        <fullName evidence="1">Uncharacterized protein</fullName>
    </submittedName>
</protein>
<gene>
    <name evidence="1" type="ORF">MDA_GLEAN10014913</name>
</gene>
<dbReference type="Proteomes" id="UP000010556">
    <property type="component" value="Unassembled WGS sequence"/>
</dbReference>
<sequence>MANKGKTLIYIYYNREVKPEIFLMSRARAGLAKLMLLGDELGGGSGGEGMEAECVRSSHLPKVTGAELGAQPGKKADWSPCATLLPTSLEGIIRPLSLDAPFKVK</sequence>
<dbReference type="AlphaFoldDB" id="L5LNQ9"/>
<keyword evidence="2" id="KW-1185">Reference proteome</keyword>
<reference evidence="2" key="1">
    <citation type="journal article" date="2013" name="Science">
        <title>Comparative analysis of bat genomes provides insight into the evolution of flight and immunity.</title>
        <authorList>
            <person name="Zhang G."/>
            <person name="Cowled C."/>
            <person name="Shi Z."/>
            <person name="Huang Z."/>
            <person name="Bishop-Lilly K.A."/>
            <person name="Fang X."/>
            <person name="Wynne J.W."/>
            <person name="Xiong Z."/>
            <person name="Baker M.L."/>
            <person name="Zhao W."/>
            <person name="Tachedjian M."/>
            <person name="Zhu Y."/>
            <person name="Zhou P."/>
            <person name="Jiang X."/>
            <person name="Ng J."/>
            <person name="Yang L."/>
            <person name="Wu L."/>
            <person name="Xiao J."/>
            <person name="Feng Y."/>
            <person name="Chen Y."/>
            <person name="Sun X."/>
            <person name="Zhang Y."/>
            <person name="Marsh G.A."/>
            <person name="Crameri G."/>
            <person name="Broder C.C."/>
            <person name="Frey K.G."/>
            <person name="Wang L.F."/>
            <person name="Wang J."/>
        </authorList>
    </citation>
    <scope>NUCLEOTIDE SEQUENCE [LARGE SCALE GENOMIC DNA]</scope>
</reference>
<evidence type="ECO:0000313" key="2">
    <source>
        <dbReference type="Proteomes" id="UP000010556"/>
    </source>
</evidence>
<proteinExistence type="predicted"/>
<dbReference type="EMBL" id="KB109558">
    <property type="protein sequence ID" value="ELK28069.1"/>
    <property type="molecule type" value="Genomic_DNA"/>
</dbReference>